<dbReference type="AlphaFoldDB" id="A0A315VFS4"/>
<comment type="similarity">
    <text evidence="3">Belongs to the inositol monophosphatase superfamily.</text>
</comment>
<dbReference type="GO" id="GO:0007165">
    <property type="term" value="P:signal transduction"/>
    <property type="evidence" value="ECO:0007669"/>
    <property type="project" value="TreeGrafter"/>
</dbReference>
<comment type="caution">
    <text evidence="10">The sequence shown here is derived from an EMBL/GenBank/DDBJ whole genome shotgun (WGS) entry which is preliminary data.</text>
</comment>
<dbReference type="PANTHER" id="PTHR20854">
    <property type="entry name" value="INOSITOL MONOPHOSPHATASE"/>
    <property type="match status" value="1"/>
</dbReference>
<dbReference type="STRING" id="33528.ENSGAFP00000027494"/>
<dbReference type="GO" id="GO:0008934">
    <property type="term" value="F:inositol monophosphate 1-phosphatase activity"/>
    <property type="evidence" value="ECO:0007669"/>
    <property type="project" value="InterPro"/>
</dbReference>
<evidence type="ECO:0000256" key="8">
    <source>
        <dbReference type="PIRSR" id="PIRSR600760-2"/>
    </source>
</evidence>
<dbReference type="Proteomes" id="UP000250572">
    <property type="component" value="Unassembled WGS sequence"/>
</dbReference>
<dbReference type="PRINTS" id="PR00378">
    <property type="entry name" value="LIIMPHPHTASE"/>
</dbReference>
<keyword evidence="11" id="KW-1185">Reference proteome</keyword>
<dbReference type="Pfam" id="PF00459">
    <property type="entry name" value="Inositol_P"/>
    <property type="match status" value="1"/>
</dbReference>
<sequence>SVALLLLDVLVLPVRLFGSIRAGTAVHRLHQSHLEERKRHVSIRWVRLGELQVEKNSYSLKYLGFEDTQLVMNLFISLLQFQIFPLQLLPACGRHSEADVTAGKHASVLNRGVKCLKLSSDLVEPPDLLLLMLPPTGQSVVLRSKLFGFLLCSPASASTAPRLCRSNLILQPCDVLKPTPSNQQRRGSLTSGAFLMWHLGGDNPERLFPAPTQAPFTVLVTHQQVTRKERGGSAHPNQEAASECVGCCFLRREQCNAAPWRPRQSLIDEDLFLFSSTLLSAEDCKATVTPNTTARIITRRTTAVTARMKQRLLRFFSESRISPLSISLTPWERHKLAQGYLNLYSSLLFINMSDPWQECMDFCLDVTKQAGKMIREALQKDITIMQKSSPVDLVTETDQKVEQLIISSLKKKYPTHSFIGEESVAAGAPSILTDDPTWIIDPIDGTTNFVHRFPFVSVSIGFTVKKEIEFGIVYSCIEDKMYTARKGKGAFCNGNLIKVSGQKDISKSLVLTEMGFKEEAEHFNIMLANIKTILTIPVHGIRSPGSAAINMCLVASGSADAYYHMGIHCWDMAGGAAIVTEAGGVIMDISGGPFDLMSRRLIVASSRTIAERITKEITEFPPWRQAGPGWAFTNGSSRSAGRY</sequence>
<dbReference type="PANTHER" id="PTHR20854:SF44">
    <property type="entry name" value="INOSITOL-1-MONOPHOSPHATASE"/>
    <property type="match status" value="1"/>
</dbReference>
<dbReference type="UniPathway" id="UPA00823">
    <property type="reaction ID" value="UER00788"/>
</dbReference>
<keyword evidence="5 8" id="KW-0479">Metal-binding</keyword>
<dbReference type="GO" id="GO:0046854">
    <property type="term" value="P:phosphatidylinositol phosphate biosynthetic process"/>
    <property type="evidence" value="ECO:0007669"/>
    <property type="project" value="InterPro"/>
</dbReference>
<dbReference type="PROSITE" id="PS00629">
    <property type="entry name" value="IMP_1"/>
    <property type="match status" value="1"/>
</dbReference>
<keyword evidence="6" id="KW-0378">Hydrolase</keyword>
<dbReference type="InterPro" id="IPR033942">
    <property type="entry name" value="IMPase"/>
</dbReference>
<evidence type="ECO:0000256" key="3">
    <source>
        <dbReference type="ARBA" id="ARBA00009759"/>
    </source>
</evidence>
<keyword evidence="9" id="KW-0732">Signal</keyword>
<dbReference type="GO" id="GO:0046872">
    <property type="term" value="F:metal ion binding"/>
    <property type="evidence" value="ECO:0007669"/>
    <property type="project" value="UniProtKB-KW"/>
</dbReference>
<comment type="cofactor">
    <cofactor evidence="1 8">
        <name>Mg(2+)</name>
        <dbReference type="ChEBI" id="CHEBI:18420"/>
    </cofactor>
</comment>
<dbReference type="EC" id="3.1.3.25" evidence="4"/>
<feature type="signal peptide" evidence="9">
    <location>
        <begin position="1"/>
        <end position="22"/>
    </location>
</feature>
<dbReference type="EMBL" id="NHOQ01002355">
    <property type="protein sequence ID" value="PWA17952.1"/>
    <property type="molecule type" value="Genomic_DNA"/>
</dbReference>
<dbReference type="PROSITE" id="PS00630">
    <property type="entry name" value="IMP_2"/>
    <property type="match status" value="1"/>
</dbReference>
<proteinExistence type="inferred from homology"/>
<evidence type="ECO:0000256" key="1">
    <source>
        <dbReference type="ARBA" id="ARBA00001946"/>
    </source>
</evidence>
<evidence type="ECO:0000256" key="5">
    <source>
        <dbReference type="ARBA" id="ARBA00022723"/>
    </source>
</evidence>
<evidence type="ECO:0000313" key="11">
    <source>
        <dbReference type="Proteomes" id="UP000250572"/>
    </source>
</evidence>
<feature type="chain" id="PRO_5016462554" description="inositol-phosphate phosphatase" evidence="9">
    <location>
        <begin position="23"/>
        <end position="643"/>
    </location>
</feature>
<feature type="binding site" evidence="8">
    <location>
        <position position="441"/>
    </location>
    <ligand>
        <name>Mg(2+)</name>
        <dbReference type="ChEBI" id="CHEBI:18420"/>
        <label>1</label>
        <note>catalytic</note>
    </ligand>
</feature>
<feature type="non-terminal residue" evidence="10">
    <location>
        <position position="643"/>
    </location>
</feature>
<dbReference type="InterPro" id="IPR000760">
    <property type="entry name" value="Inositol_monophosphatase-like"/>
</dbReference>
<evidence type="ECO:0000256" key="6">
    <source>
        <dbReference type="ARBA" id="ARBA00022801"/>
    </source>
</evidence>
<evidence type="ECO:0000256" key="4">
    <source>
        <dbReference type="ARBA" id="ARBA00013106"/>
    </source>
</evidence>
<evidence type="ECO:0000256" key="9">
    <source>
        <dbReference type="SAM" id="SignalP"/>
    </source>
</evidence>
<name>A0A315VFS4_GAMAF</name>
<dbReference type="FunFam" id="3.30.540.10:FF:000004">
    <property type="entry name" value="Inositol-1-monophosphatase"/>
    <property type="match status" value="1"/>
</dbReference>
<evidence type="ECO:0000313" key="10">
    <source>
        <dbReference type="EMBL" id="PWA17952.1"/>
    </source>
</evidence>
<evidence type="ECO:0000256" key="2">
    <source>
        <dbReference type="ARBA" id="ARBA00005152"/>
    </source>
</evidence>
<gene>
    <name evidence="10" type="ORF">CCH79_00004024</name>
</gene>
<accession>A0A315VFS4</accession>
<feature type="binding site" evidence="8">
    <location>
        <position position="444"/>
    </location>
    <ligand>
        <name>Mg(2+)</name>
        <dbReference type="ChEBI" id="CHEBI:18420"/>
        <label>1</label>
        <note>catalytic</note>
    </ligand>
</feature>
<dbReference type="FunFam" id="3.40.190.80:FF:000002">
    <property type="entry name" value="Inositol-1-monophosphatase"/>
    <property type="match status" value="1"/>
</dbReference>
<feature type="binding site" evidence="8">
    <location>
        <position position="571"/>
    </location>
    <ligand>
        <name>Mg(2+)</name>
        <dbReference type="ChEBI" id="CHEBI:18420"/>
        <label>1</label>
        <note>catalytic</note>
    </ligand>
</feature>
<dbReference type="InterPro" id="IPR020552">
    <property type="entry name" value="Inositol_monoPase_Li-sen"/>
</dbReference>
<dbReference type="CDD" id="cd01639">
    <property type="entry name" value="IMPase"/>
    <property type="match status" value="1"/>
</dbReference>
<dbReference type="Gene3D" id="3.40.190.80">
    <property type="match status" value="1"/>
</dbReference>
<organism evidence="10 11">
    <name type="scientific">Gambusia affinis</name>
    <name type="common">Western mosquitofish</name>
    <name type="synonym">Heterandria affinis</name>
    <dbReference type="NCBI Taxonomy" id="33528"/>
    <lineage>
        <taxon>Eukaryota</taxon>
        <taxon>Metazoa</taxon>
        <taxon>Chordata</taxon>
        <taxon>Craniata</taxon>
        <taxon>Vertebrata</taxon>
        <taxon>Euteleostomi</taxon>
        <taxon>Actinopterygii</taxon>
        <taxon>Neopterygii</taxon>
        <taxon>Teleostei</taxon>
        <taxon>Neoteleostei</taxon>
        <taxon>Acanthomorphata</taxon>
        <taxon>Ovalentaria</taxon>
        <taxon>Atherinomorphae</taxon>
        <taxon>Cyprinodontiformes</taxon>
        <taxon>Poeciliidae</taxon>
        <taxon>Poeciliinae</taxon>
        <taxon>Gambusia</taxon>
    </lineage>
</organism>
<dbReference type="PRINTS" id="PR00377">
    <property type="entry name" value="IMPHPHTASES"/>
</dbReference>
<dbReference type="Gene3D" id="3.30.540.10">
    <property type="entry name" value="Fructose-1,6-Bisphosphatase, subunit A, domain 1"/>
    <property type="match status" value="1"/>
</dbReference>
<feature type="non-terminal residue" evidence="10">
    <location>
        <position position="1"/>
    </location>
</feature>
<protein>
    <recommendedName>
        <fullName evidence="4">inositol-phosphate phosphatase</fullName>
        <ecNumber evidence="4">3.1.3.25</ecNumber>
    </recommendedName>
</protein>
<dbReference type="InterPro" id="IPR020583">
    <property type="entry name" value="Inositol_monoP_metal-BS"/>
</dbReference>
<dbReference type="InterPro" id="IPR020550">
    <property type="entry name" value="Inositol_monophosphatase_CS"/>
</dbReference>
<dbReference type="GO" id="GO:0006021">
    <property type="term" value="P:inositol biosynthetic process"/>
    <property type="evidence" value="ECO:0007669"/>
    <property type="project" value="UniProtKB-UniPathway"/>
</dbReference>
<evidence type="ECO:0000256" key="7">
    <source>
        <dbReference type="ARBA" id="ARBA00022842"/>
    </source>
</evidence>
<comment type="pathway">
    <text evidence="2">Polyol metabolism; myo-inositol biosynthesis; myo-inositol from D-glucose 6-phosphate: step 2/2.</text>
</comment>
<keyword evidence="7 8" id="KW-0460">Magnesium</keyword>
<feature type="binding site" evidence="8">
    <location>
        <position position="443"/>
    </location>
    <ligand>
        <name>Mg(2+)</name>
        <dbReference type="ChEBI" id="CHEBI:18420"/>
        <label>1</label>
        <note>catalytic</note>
    </ligand>
</feature>
<reference evidence="10 11" key="1">
    <citation type="journal article" date="2018" name="G3 (Bethesda)">
        <title>A High-Quality Reference Genome for the Invasive Mosquitofish Gambusia affinis Using a Chicago Library.</title>
        <authorList>
            <person name="Hoffberg S.L."/>
            <person name="Troendle N.J."/>
            <person name="Glenn T.C."/>
            <person name="Mahmud O."/>
            <person name="Louha S."/>
            <person name="Chalopin D."/>
            <person name="Bennetzen J.L."/>
            <person name="Mauricio R."/>
        </authorList>
    </citation>
    <scope>NUCLEOTIDE SEQUENCE [LARGE SCALE GENOMIC DNA]</scope>
    <source>
        <strain evidence="10">NE01/NJP1002.9</strain>
        <tissue evidence="10">Muscle</tissue>
    </source>
</reference>
<feature type="binding site" evidence="8">
    <location>
        <position position="421"/>
    </location>
    <ligand>
        <name>Mg(2+)</name>
        <dbReference type="ChEBI" id="CHEBI:18420"/>
        <label>1</label>
        <note>catalytic</note>
    </ligand>
</feature>
<dbReference type="SUPFAM" id="SSF56655">
    <property type="entry name" value="Carbohydrate phosphatase"/>
    <property type="match status" value="1"/>
</dbReference>